<keyword evidence="4" id="KW-0131">Cell cycle</keyword>
<feature type="compositionally biased region" description="Basic and acidic residues" evidence="6">
    <location>
        <begin position="172"/>
        <end position="200"/>
    </location>
</feature>
<dbReference type="KEGG" id="mnt:21395520"/>
<protein>
    <recommendedName>
        <fullName evidence="7">Sororin C-terminal region domain-containing protein</fullName>
    </recommendedName>
</protein>
<evidence type="ECO:0000256" key="2">
    <source>
        <dbReference type="ARBA" id="ARBA00022776"/>
    </source>
</evidence>
<dbReference type="Proteomes" id="UP000030645">
    <property type="component" value="Unassembled WGS sequence"/>
</dbReference>
<feature type="region of interest" description="Disordered" evidence="6">
    <location>
        <begin position="1"/>
        <end position="258"/>
    </location>
</feature>
<feature type="compositionally biased region" description="Low complexity" evidence="6">
    <location>
        <begin position="22"/>
        <end position="31"/>
    </location>
</feature>
<keyword evidence="9" id="KW-1185">Reference proteome</keyword>
<dbReference type="PANTHER" id="PTHR35740">
    <property type="entry name" value="OS12G0111700 PROTEIN"/>
    <property type="match status" value="1"/>
</dbReference>
<evidence type="ECO:0000256" key="3">
    <source>
        <dbReference type="ARBA" id="ARBA00023242"/>
    </source>
</evidence>
<dbReference type="InterPro" id="IPR057337">
    <property type="entry name" value="Sororin_C"/>
</dbReference>
<evidence type="ECO:0000256" key="1">
    <source>
        <dbReference type="ARBA" id="ARBA00022618"/>
    </source>
</evidence>
<keyword evidence="2" id="KW-0498">Mitosis</keyword>
<dbReference type="GO" id="GO:0051301">
    <property type="term" value="P:cell division"/>
    <property type="evidence" value="ECO:0007669"/>
    <property type="project" value="UniProtKB-KW"/>
</dbReference>
<gene>
    <name evidence="8" type="ORF">L484_012296</name>
</gene>
<accession>W9QJB1</accession>
<dbReference type="OrthoDB" id="1192276at2759"/>
<feature type="compositionally biased region" description="Low complexity" evidence="6">
    <location>
        <begin position="68"/>
        <end position="82"/>
    </location>
</feature>
<evidence type="ECO:0000313" key="9">
    <source>
        <dbReference type="Proteomes" id="UP000030645"/>
    </source>
</evidence>
<feature type="compositionally biased region" description="Basic residues" evidence="6">
    <location>
        <begin position="242"/>
        <end position="256"/>
    </location>
</feature>
<dbReference type="EMBL" id="KE343368">
    <property type="protein sequence ID" value="EXB25870.1"/>
    <property type="molecule type" value="Genomic_DNA"/>
</dbReference>
<keyword evidence="1" id="KW-0132">Cell division</keyword>
<dbReference type="Pfam" id="PF25220">
    <property type="entry name" value="Sororin_C"/>
    <property type="match status" value="1"/>
</dbReference>
<evidence type="ECO:0000256" key="6">
    <source>
        <dbReference type="SAM" id="MobiDB-lite"/>
    </source>
</evidence>
<dbReference type="PANTHER" id="PTHR35740:SF1">
    <property type="entry name" value="OS12G0111700 PROTEIN"/>
    <property type="match status" value="1"/>
</dbReference>
<proteinExistence type="inferred from homology"/>
<evidence type="ECO:0000256" key="5">
    <source>
        <dbReference type="ARBA" id="ARBA00093465"/>
    </source>
</evidence>
<feature type="compositionally biased region" description="Low complexity" evidence="6">
    <location>
        <begin position="145"/>
        <end position="160"/>
    </location>
</feature>
<name>W9QJB1_9ROSA</name>
<feature type="compositionally biased region" description="Basic and acidic residues" evidence="6">
    <location>
        <begin position="222"/>
        <end position="232"/>
    </location>
</feature>
<dbReference type="AlphaFoldDB" id="W9QJB1"/>
<evidence type="ECO:0000256" key="4">
    <source>
        <dbReference type="ARBA" id="ARBA00023306"/>
    </source>
</evidence>
<sequence length="293" mass="31511">MESDQRRTRSRKPLSNCTNRISSPQSSSSSSALLRKPGDPLFSVLGATKSAKNDAVPAPHVSVPPPAVSSTPSRPPRSSAAPGRGDCEVSEPCSVYSRRPTAEKFKSQVKPSEKPKFLSDVGATKSTKNDAISAPRVSVLLPAVSSTPSRPPRLSAASSRGDCVVSEPCSVDSRRPTAEKFKNKGKPSEEPLGKTQTAEKRKSKGKAIAEPPSCPLATKIQKIGEKIKEDGSKSLSKAGTVPRKKKQGRLPSRKYSSKNALSKEYIEQQRAYFAEIDAFELPEEEVHSISDLD</sequence>
<comment type="similarity">
    <text evidence="5">Belongs to the sororin family.</text>
</comment>
<dbReference type="GO" id="GO:0005634">
    <property type="term" value="C:nucleus"/>
    <property type="evidence" value="ECO:0007669"/>
    <property type="project" value="UniProtKB-SubCell"/>
</dbReference>
<feature type="domain" description="Sororin C-terminal region" evidence="7">
    <location>
        <begin position="262"/>
        <end position="284"/>
    </location>
</feature>
<feature type="compositionally biased region" description="Basic and acidic residues" evidence="6">
    <location>
        <begin position="100"/>
        <end position="117"/>
    </location>
</feature>
<evidence type="ECO:0000313" key="8">
    <source>
        <dbReference type="EMBL" id="EXB25870.1"/>
    </source>
</evidence>
<reference evidence="9" key="1">
    <citation type="submission" date="2013-01" db="EMBL/GenBank/DDBJ databases">
        <title>Draft Genome Sequence of a Mulberry Tree, Morus notabilis C.K. Schneid.</title>
        <authorList>
            <person name="He N."/>
            <person name="Zhao S."/>
        </authorList>
    </citation>
    <scope>NUCLEOTIDE SEQUENCE</scope>
</reference>
<organism evidence="8 9">
    <name type="scientific">Morus notabilis</name>
    <dbReference type="NCBI Taxonomy" id="981085"/>
    <lineage>
        <taxon>Eukaryota</taxon>
        <taxon>Viridiplantae</taxon>
        <taxon>Streptophyta</taxon>
        <taxon>Embryophyta</taxon>
        <taxon>Tracheophyta</taxon>
        <taxon>Spermatophyta</taxon>
        <taxon>Magnoliopsida</taxon>
        <taxon>eudicotyledons</taxon>
        <taxon>Gunneridae</taxon>
        <taxon>Pentapetalae</taxon>
        <taxon>rosids</taxon>
        <taxon>fabids</taxon>
        <taxon>Rosales</taxon>
        <taxon>Moraceae</taxon>
        <taxon>Moreae</taxon>
        <taxon>Morus</taxon>
    </lineage>
</organism>
<evidence type="ECO:0000259" key="7">
    <source>
        <dbReference type="Pfam" id="PF25220"/>
    </source>
</evidence>
<keyword evidence="3" id="KW-0539">Nucleus</keyword>